<evidence type="ECO:0000256" key="1">
    <source>
        <dbReference type="SAM" id="Phobius"/>
    </source>
</evidence>
<keyword evidence="1" id="KW-1133">Transmembrane helix</keyword>
<feature type="transmembrane region" description="Helical" evidence="1">
    <location>
        <begin position="47"/>
        <end position="67"/>
    </location>
</feature>
<accession>A0A4Y3KB23</accession>
<evidence type="ECO:0000313" key="2">
    <source>
        <dbReference type="EMBL" id="GEA81132.1"/>
    </source>
</evidence>
<evidence type="ECO:0000313" key="3">
    <source>
        <dbReference type="Proteomes" id="UP000315842"/>
    </source>
</evidence>
<sequence>MVRDLNEFLQAVADADERALDGLTADGPLERARRGVRRRRAVRHTQTAALCVAAVAAFAGGALLAGAHRGAPVDPATHGVTQGPLVETPGIPPYRELTPGVLSDADEGWVLSVHLAETSDPEGVRDPGGDVVLLTSPEGDSYRVPGVRAGSQLEVLDWDAPDATAVVRQVVDGSAQRALLDLADGTVTADARGLAPDSDFVSRVADGELWFDGGFVVLEDDGGSRDVYDAPRDSLRLVDPTGHRMIGSRDDLMSSERHSYDVVDLDTGDVDGPYPLVHGDENCDVAAWLDASTLLARCAEGTAWDAGFDEVEIDLSGDEPQRTAAAAVGPRDPYLNSPQWLSDGVLVGDTFQPGDVEACGSAGTYLRERDGSLTPVEETQSGLFLATTPQVAGGLVYVKGEQGCNGEQAPSTLTVHDPATGDARALLGFPVDNRGDRPGMLSWIVAR</sequence>
<gene>
    <name evidence="2" type="ORF">CUD01_15760</name>
</gene>
<organism evidence="2 3">
    <name type="scientific">Cellulomonas uda</name>
    <dbReference type="NCBI Taxonomy" id="1714"/>
    <lineage>
        <taxon>Bacteria</taxon>
        <taxon>Bacillati</taxon>
        <taxon>Actinomycetota</taxon>
        <taxon>Actinomycetes</taxon>
        <taxon>Micrococcales</taxon>
        <taxon>Cellulomonadaceae</taxon>
        <taxon>Cellulomonas</taxon>
    </lineage>
</organism>
<dbReference type="AlphaFoldDB" id="A0A4Y3KB23"/>
<dbReference type="EMBL" id="BJLP01000022">
    <property type="protein sequence ID" value="GEA81132.1"/>
    <property type="molecule type" value="Genomic_DNA"/>
</dbReference>
<comment type="caution">
    <text evidence="2">The sequence shown here is derived from an EMBL/GenBank/DDBJ whole genome shotgun (WGS) entry which is preliminary data.</text>
</comment>
<protein>
    <submittedName>
        <fullName evidence="2">Uncharacterized protein</fullName>
    </submittedName>
</protein>
<keyword evidence="1" id="KW-0472">Membrane</keyword>
<name>A0A4Y3KB23_CELUD</name>
<keyword evidence="3" id="KW-1185">Reference proteome</keyword>
<dbReference type="RefSeq" id="WP_141320118.1">
    <property type="nucleotide sequence ID" value="NZ_BJLP01000022.1"/>
</dbReference>
<proteinExistence type="predicted"/>
<dbReference type="Proteomes" id="UP000315842">
    <property type="component" value="Unassembled WGS sequence"/>
</dbReference>
<keyword evidence="1" id="KW-0812">Transmembrane</keyword>
<reference evidence="2 3" key="1">
    <citation type="submission" date="2019-06" db="EMBL/GenBank/DDBJ databases">
        <title>Whole genome shotgun sequence of Cellulomonas uda NBRC 3747.</title>
        <authorList>
            <person name="Hosoyama A."/>
            <person name="Uohara A."/>
            <person name="Ohji S."/>
            <person name="Ichikawa N."/>
        </authorList>
    </citation>
    <scope>NUCLEOTIDE SEQUENCE [LARGE SCALE GENOMIC DNA]</scope>
    <source>
        <strain evidence="2 3">NBRC 3747</strain>
    </source>
</reference>